<name>A0A821XFD0_9NEOP</name>
<dbReference type="OrthoDB" id="1470350at2759"/>
<keyword evidence="2" id="KW-0503">Monooxygenase</keyword>
<keyword evidence="3" id="KW-0732">Signal</keyword>
<dbReference type="GO" id="GO:0005506">
    <property type="term" value="F:iron ion binding"/>
    <property type="evidence" value="ECO:0007669"/>
    <property type="project" value="InterPro"/>
</dbReference>
<protein>
    <recommendedName>
        <fullName evidence="6">Cytochrome P450</fullName>
    </recommendedName>
</protein>
<dbReference type="InterPro" id="IPR002401">
    <property type="entry name" value="Cyt_P450_E_grp-I"/>
</dbReference>
<evidence type="ECO:0000256" key="1">
    <source>
        <dbReference type="ARBA" id="ARBA00010617"/>
    </source>
</evidence>
<dbReference type="GO" id="GO:0020037">
    <property type="term" value="F:heme binding"/>
    <property type="evidence" value="ECO:0007669"/>
    <property type="project" value="InterPro"/>
</dbReference>
<dbReference type="InterPro" id="IPR001128">
    <property type="entry name" value="Cyt_P450"/>
</dbReference>
<accession>A0A821XFD0</accession>
<feature type="chain" id="PRO_5032322376" description="Cytochrome P450" evidence="3">
    <location>
        <begin position="20"/>
        <end position="160"/>
    </location>
</feature>
<keyword evidence="5" id="KW-1185">Reference proteome</keyword>
<proteinExistence type="inferred from homology"/>
<dbReference type="Proteomes" id="UP000663880">
    <property type="component" value="Unassembled WGS sequence"/>
</dbReference>
<evidence type="ECO:0000256" key="2">
    <source>
        <dbReference type="ARBA" id="ARBA00023033"/>
    </source>
</evidence>
<gene>
    <name evidence="4" type="ORF">PMACD_LOCUS14874</name>
</gene>
<dbReference type="Gene3D" id="1.10.630.10">
    <property type="entry name" value="Cytochrome P450"/>
    <property type="match status" value="1"/>
</dbReference>
<dbReference type="PRINTS" id="PR00463">
    <property type="entry name" value="EP450I"/>
</dbReference>
<dbReference type="EMBL" id="CAJOBZ010000068">
    <property type="protein sequence ID" value="CAF4942662.1"/>
    <property type="molecule type" value="Genomic_DNA"/>
</dbReference>
<dbReference type="GO" id="GO:0016705">
    <property type="term" value="F:oxidoreductase activity, acting on paired donors, with incorporation or reduction of molecular oxygen"/>
    <property type="evidence" value="ECO:0007669"/>
    <property type="project" value="InterPro"/>
</dbReference>
<comment type="similarity">
    <text evidence="1">Belongs to the cytochrome P450 family.</text>
</comment>
<evidence type="ECO:0000313" key="4">
    <source>
        <dbReference type="EMBL" id="CAF4942662.1"/>
    </source>
</evidence>
<dbReference type="GO" id="GO:0004497">
    <property type="term" value="F:monooxygenase activity"/>
    <property type="evidence" value="ECO:0007669"/>
    <property type="project" value="UniProtKB-KW"/>
</dbReference>
<dbReference type="PANTHER" id="PTHR24299:SF21">
    <property type="entry name" value="OS09G0441600 PROTEIN"/>
    <property type="match status" value="1"/>
</dbReference>
<dbReference type="AlphaFoldDB" id="A0A821XFD0"/>
<dbReference type="Pfam" id="PF00067">
    <property type="entry name" value="p450"/>
    <property type="match status" value="1"/>
</dbReference>
<sequence length="160" mass="18226">MSALLLVALCAFIAYKFFSRKTVIVYKNTKHGVEKVDLKEAPGPLPLPIMGNLHLLAKNESPFQSFTELAKKYGDIFSMKLGSSQCLIVNNLELIREVLNQNGKFFSGRPDFLRFHQLFDGDRNNSRFSPGKIFANLVRSLKATPAPCHYQEPYRKPYKQ</sequence>
<organism evidence="4 5">
    <name type="scientific">Pieris macdunnoughi</name>
    <dbReference type="NCBI Taxonomy" id="345717"/>
    <lineage>
        <taxon>Eukaryota</taxon>
        <taxon>Metazoa</taxon>
        <taxon>Ecdysozoa</taxon>
        <taxon>Arthropoda</taxon>
        <taxon>Hexapoda</taxon>
        <taxon>Insecta</taxon>
        <taxon>Pterygota</taxon>
        <taxon>Neoptera</taxon>
        <taxon>Endopterygota</taxon>
        <taxon>Lepidoptera</taxon>
        <taxon>Glossata</taxon>
        <taxon>Ditrysia</taxon>
        <taxon>Papilionoidea</taxon>
        <taxon>Pieridae</taxon>
        <taxon>Pierinae</taxon>
        <taxon>Pieris</taxon>
    </lineage>
</organism>
<comment type="caution">
    <text evidence="4">The sequence shown here is derived from an EMBL/GenBank/DDBJ whole genome shotgun (WGS) entry which is preliminary data.</text>
</comment>
<evidence type="ECO:0008006" key="6">
    <source>
        <dbReference type="Google" id="ProtNLM"/>
    </source>
</evidence>
<evidence type="ECO:0000256" key="3">
    <source>
        <dbReference type="SAM" id="SignalP"/>
    </source>
</evidence>
<keyword evidence="2" id="KW-0560">Oxidoreductase</keyword>
<reference evidence="4" key="1">
    <citation type="submission" date="2021-02" db="EMBL/GenBank/DDBJ databases">
        <authorList>
            <person name="Steward A R."/>
        </authorList>
    </citation>
    <scope>NUCLEOTIDE SEQUENCE</scope>
</reference>
<dbReference type="SUPFAM" id="SSF48264">
    <property type="entry name" value="Cytochrome P450"/>
    <property type="match status" value="1"/>
</dbReference>
<dbReference type="InterPro" id="IPR036396">
    <property type="entry name" value="Cyt_P450_sf"/>
</dbReference>
<evidence type="ECO:0000313" key="5">
    <source>
        <dbReference type="Proteomes" id="UP000663880"/>
    </source>
</evidence>
<dbReference type="PANTHER" id="PTHR24299">
    <property type="entry name" value="CYTOCHROME P450 FAMILY 1"/>
    <property type="match status" value="1"/>
</dbReference>
<feature type="signal peptide" evidence="3">
    <location>
        <begin position="1"/>
        <end position="19"/>
    </location>
</feature>